<accession>A0A246FHA5</accession>
<evidence type="ECO:0000259" key="1">
    <source>
        <dbReference type="Pfam" id="PF00293"/>
    </source>
</evidence>
<proteinExistence type="predicted"/>
<feature type="domain" description="NrtR DNA-binding winged helix" evidence="2">
    <location>
        <begin position="152"/>
        <end position="214"/>
    </location>
</feature>
<dbReference type="Gene3D" id="3.90.79.10">
    <property type="entry name" value="Nucleoside Triphosphate Pyrophosphohydrolase"/>
    <property type="match status" value="1"/>
</dbReference>
<name>A0A246FHA5_PSENT</name>
<evidence type="ECO:0000259" key="2">
    <source>
        <dbReference type="Pfam" id="PF21906"/>
    </source>
</evidence>
<organism evidence="3 4">
    <name type="scientific">Pseudomonas nitroreducens</name>
    <dbReference type="NCBI Taxonomy" id="46680"/>
    <lineage>
        <taxon>Bacteria</taxon>
        <taxon>Pseudomonadati</taxon>
        <taxon>Pseudomonadota</taxon>
        <taxon>Gammaproteobacteria</taxon>
        <taxon>Pseudomonadales</taxon>
        <taxon>Pseudomonadaceae</taxon>
        <taxon>Pseudomonas</taxon>
    </lineage>
</organism>
<dbReference type="SUPFAM" id="SSF55811">
    <property type="entry name" value="Nudix"/>
    <property type="match status" value="1"/>
</dbReference>
<protein>
    <submittedName>
        <fullName evidence="3">NUDIX hydrolase</fullName>
    </submittedName>
</protein>
<dbReference type="EMBL" id="NJBA01000001">
    <property type="protein sequence ID" value="OWP52800.1"/>
    <property type="molecule type" value="Genomic_DNA"/>
</dbReference>
<dbReference type="Gene3D" id="1.10.10.10">
    <property type="entry name" value="Winged helix-like DNA-binding domain superfamily/Winged helix DNA-binding domain"/>
    <property type="match status" value="1"/>
</dbReference>
<dbReference type="PANTHER" id="PTHR43736">
    <property type="entry name" value="ADP-RIBOSE PYROPHOSPHATASE"/>
    <property type="match status" value="1"/>
</dbReference>
<reference evidence="3 4" key="1">
    <citation type="submission" date="2017-06" db="EMBL/GenBank/DDBJ databases">
        <title>Draft genome of Pseudomonas nitroreducens DF05.</title>
        <authorList>
            <person name="Iyer R."/>
        </authorList>
    </citation>
    <scope>NUCLEOTIDE SEQUENCE [LARGE SCALE GENOMIC DNA]</scope>
    <source>
        <strain evidence="3 4">DF05</strain>
    </source>
</reference>
<feature type="domain" description="Nudix hydrolase" evidence="1">
    <location>
        <begin position="12"/>
        <end position="122"/>
    </location>
</feature>
<evidence type="ECO:0000313" key="3">
    <source>
        <dbReference type="EMBL" id="OWP52800.1"/>
    </source>
</evidence>
<dbReference type="STRING" id="46680.GCA_000807755_04837"/>
<sequence>MSTAEVLATVDIVALRLNPERGLELLLIRRAQAPFEGQWALPGILINGRCADHGLDDAALRALREKARVEPAYMEQVATVGNAVRDPRGWSLSVFYLVLVAPQTALAADDLDFVPLDAVRGERFALPFDHTQLVQQACERLAGKSVYSALPLHLLPERFTVAEALKAFEWSIGEEIQHSSLRGRLERMKTAGWVEDTGERHQPPMGRPQHVLRFTPRGDGAFVFDRSLLV</sequence>
<dbReference type="RefSeq" id="WP_088416204.1">
    <property type="nucleotide sequence ID" value="NZ_NJBA01000001.1"/>
</dbReference>
<dbReference type="PANTHER" id="PTHR43736:SF4">
    <property type="entry name" value="SLR1690 PROTEIN"/>
    <property type="match status" value="1"/>
</dbReference>
<evidence type="ECO:0000313" key="4">
    <source>
        <dbReference type="Proteomes" id="UP000198145"/>
    </source>
</evidence>
<gene>
    <name evidence="3" type="ORF">CEG18_02860</name>
</gene>
<dbReference type="CDD" id="cd18873">
    <property type="entry name" value="NUDIX_NadM_like"/>
    <property type="match status" value="1"/>
</dbReference>
<dbReference type="Proteomes" id="UP000198145">
    <property type="component" value="Unassembled WGS sequence"/>
</dbReference>
<dbReference type="AlphaFoldDB" id="A0A246FHA5"/>
<keyword evidence="3" id="KW-0378">Hydrolase</keyword>
<dbReference type="InterPro" id="IPR000086">
    <property type="entry name" value="NUDIX_hydrolase_dom"/>
</dbReference>
<dbReference type="SUPFAM" id="SSF46785">
    <property type="entry name" value="Winged helix' DNA-binding domain"/>
    <property type="match status" value="1"/>
</dbReference>
<dbReference type="Pfam" id="PF21906">
    <property type="entry name" value="WHD_NrtR"/>
    <property type="match status" value="1"/>
</dbReference>
<comment type="caution">
    <text evidence="3">The sequence shown here is derived from an EMBL/GenBank/DDBJ whole genome shotgun (WGS) entry which is preliminary data.</text>
</comment>
<dbReference type="InterPro" id="IPR015797">
    <property type="entry name" value="NUDIX_hydrolase-like_dom_sf"/>
</dbReference>
<dbReference type="InterPro" id="IPR036388">
    <property type="entry name" value="WH-like_DNA-bd_sf"/>
</dbReference>
<dbReference type="eggNOG" id="COG1051">
    <property type="taxonomic scope" value="Bacteria"/>
</dbReference>
<dbReference type="Pfam" id="PF00293">
    <property type="entry name" value="NUDIX"/>
    <property type="match status" value="1"/>
</dbReference>
<dbReference type="GO" id="GO:0016787">
    <property type="term" value="F:hydrolase activity"/>
    <property type="evidence" value="ECO:0007669"/>
    <property type="project" value="UniProtKB-KW"/>
</dbReference>
<dbReference type="InterPro" id="IPR054105">
    <property type="entry name" value="WHD_NrtR"/>
</dbReference>
<dbReference type="InterPro" id="IPR036390">
    <property type="entry name" value="WH_DNA-bd_sf"/>
</dbReference>